<keyword evidence="3 5" id="KW-0413">Isomerase</keyword>
<dbReference type="PANTHER" id="PTHR46512:SF11">
    <property type="entry name" value="PEPTIDYLPROLYL ISOMERASE"/>
    <property type="match status" value="1"/>
</dbReference>
<evidence type="ECO:0000313" key="7">
    <source>
        <dbReference type="Proteomes" id="UP000002051"/>
    </source>
</evidence>
<sequence>MTSGGANNQFDELTYGKTRYIIPLSKYKKKVKYTNPEDICKDGGLVKKILKPRDDKYQHVDDYDYVLVKYEARLDDGTLVRKSDDDGVEFKLNNGHFCPALSIAVRTMKIGEKVILTVKPQYGFGDKGRPAHHDEASVPPNATLQITLSFSRKEKELTYRPNEGALVKLKLIGKLQDGTVFLNKGYNDGDDDEADLFEFKTDEEQVIDGLDKAVLTMKKGESLSRNWQWFLLIQPYYEVELVSFVKAKEVSDMNTEEKIEAAREK</sequence>
<dbReference type="InterPro" id="IPR001179">
    <property type="entry name" value="PPIase_FKBP_dom"/>
</dbReference>
<dbReference type="STRING" id="3880.G7LDI4"/>
<dbReference type="SUPFAM" id="SSF54534">
    <property type="entry name" value="FKBP-like"/>
    <property type="match status" value="2"/>
</dbReference>
<evidence type="ECO:0000313" key="5">
    <source>
        <dbReference type="EMBL" id="AET01318.2"/>
    </source>
</evidence>
<comment type="catalytic activity">
    <reaction evidence="3">
        <text>[protein]-peptidylproline (omega=180) = [protein]-peptidylproline (omega=0)</text>
        <dbReference type="Rhea" id="RHEA:16237"/>
        <dbReference type="Rhea" id="RHEA-COMP:10747"/>
        <dbReference type="Rhea" id="RHEA-COMP:10748"/>
        <dbReference type="ChEBI" id="CHEBI:83833"/>
        <dbReference type="ChEBI" id="CHEBI:83834"/>
        <dbReference type="EC" id="5.2.1.8"/>
    </reaction>
</comment>
<evidence type="ECO:0000256" key="3">
    <source>
        <dbReference type="PROSITE-ProRule" id="PRU00277"/>
    </source>
</evidence>
<reference evidence="6" key="3">
    <citation type="submission" date="2015-04" db="UniProtKB">
        <authorList>
            <consortium name="EnsemblPlants"/>
        </authorList>
    </citation>
    <scope>IDENTIFICATION</scope>
    <source>
        <strain evidence="6">cv. Jemalong A17</strain>
    </source>
</reference>
<protein>
    <recommendedName>
        <fullName evidence="3">peptidylprolyl isomerase</fullName>
        <ecNumber evidence="3">5.2.1.8</ecNumber>
    </recommendedName>
</protein>
<evidence type="ECO:0000313" key="6">
    <source>
        <dbReference type="EnsemblPlants" id="AET01318"/>
    </source>
</evidence>
<organism evidence="5 7">
    <name type="scientific">Medicago truncatula</name>
    <name type="common">Barrel medic</name>
    <name type="synonym">Medicago tribuloides</name>
    <dbReference type="NCBI Taxonomy" id="3880"/>
    <lineage>
        <taxon>Eukaryota</taxon>
        <taxon>Viridiplantae</taxon>
        <taxon>Streptophyta</taxon>
        <taxon>Embryophyta</taxon>
        <taxon>Tracheophyta</taxon>
        <taxon>Spermatophyta</taxon>
        <taxon>Magnoliopsida</taxon>
        <taxon>eudicotyledons</taxon>
        <taxon>Gunneridae</taxon>
        <taxon>Pentapetalae</taxon>
        <taxon>rosids</taxon>
        <taxon>fabids</taxon>
        <taxon>Fabales</taxon>
        <taxon>Fabaceae</taxon>
        <taxon>Papilionoideae</taxon>
        <taxon>50 kb inversion clade</taxon>
        <taxon>NPAAA clade</taxon>
        <taxon>Hologalegina</taxon>
        <taxon>IRL clade</taxon>
        <taxon>Trifolieae</taxon>
        <taxon>Medicago</taxon>
    </lineage>
</organism>
<evidence type="ECO:0000256" key="2">
    <source>
        <dbReference type="ARBA" id="ARBA00022803"/>
    </source>
</evidence>
<dbReference type="PROSITE" id="PS50059">
    <property type="entry name" value="FKBP_PPIASE"/>
    <property type="match status" value="2"/>
</dbReference>
<evidence type="ECO:0000259" key="4">
    <source>
        <dbReference type="PROSITE" id="PS50059"/>
    </source>
</evidence>
<accession>G7LDI4</accession>
<dbReference type="EMBL" id="CM001224">
    <property type="protein sequence ID" value="AET01318.2"/>
    <property type="molecule type" value="Genomic_DNA"/>
</dbReference>
<keyword evidence="3" id="KW-0697">Rotamase</keyword>
<dbReference type="Pfam" id="PF00254">
    <property type="entry name" value="FKBP_C"/>
    <property type="match status" value="2"/>
</dbReference>
<dbReference type="InterPro" id="IPR050754">
    <property type="entry name" value="FKBP4/5/8-like"/>
</dbReference>
<reference evidence="5 7" key="2">
    <citation type="journal article" date="2014" name="BMC Genomics">
        <title>An improved genome release (version Mt4.0) for the model legume Medicago truncatula.</title>
        <authorList>
            <person name="Tang H."/>
            <person name="Krishnakumar V."/>
            <person name="Bidwell S."/>
            <person name="Rosen B."/>
            <person name="Chan A."/>
            <person name="Zhou S."/>
            <person name="Gentzbittel L."/>
            <person name="Childs K.L."/>
            <person name="Yandell M."/>
            <person name="Gundlach H."/>
            <person name="Mayer K.F."/>
            <person name="Schwartz D.C."/>
            <person name="Town C.D."/>
        </authorList>
    </citation>
    <scope>GENOME REANNOTATION</scope>
    <source>
        <strain evidence="6 7">cv. Jemalong A17</strain>
    </source>
</reference>
<keyword evidence="7" id="KW-1185">Reference proteome</keyword>
<dbReference type="Proteomes" id="UP000002051">
    <property type="component" value="Chromosome 8"/>
</dbReference>
<dbReference type="AlphaFoldDB" id="G7LDI4"/>
<keyword evidence="2" id="KW-0802">TPR repeat</keyword>
<feature type="domain" description="PPIase FKBP-type" evidence="4">
    <location>
        <begin position="63"/>
        <end position="154"/>
    </location>
</feature>
<gene>
    <name evidence="5" type="ordered locus">MTR_8g011140</name>
</gene>
<proteinExistence type="predicted"/>
<feature type="domain" description="PPIase FKBP-type" evidence="4">
    <location>
        <begin position="164"/>
        <end position="221"/>
    </location>
</feature>
<accession>A0A0C3XWC9</accession>
<dbReference type="PANTHER" id="PTHR46512">
    <property type="entry name" value="PEPTIDYLPROLYL ISOMERASE"/>
    <property type="match status" value="1"/>
</dbReference>
<dbReference type="InterPro" id="IPR046357">
    <property type="entry name" value="PPIase_dom_sf"/>
</dbReference>
<dbReference type="Gene3D" id="3.10.50.40">
    <property type="match status" value="2"/>
</dbReference>
<evidence type="ECO:0000256" key="1">
    <source>
        <dbReference type="ARBA" id="ARBA00022737"/>
    </source>
</evidence>
<dbReference type="HOGENOM" id="CLU_061456_0_0_1"/>
<keyword evidence="1" id="KW-0677">Repeat</keyword>
<dbReference type="GO" id="GO:0003755">
    <property type="term" value="F:peptidyl-prolyl cis-trans isomerase activity"/>
    <property type="evidence" value="ECO:0007669"/>
    <property type="project" value="UniProtKB-KW"/>
</dbReference>
<dbReference type="EC" id="5.2.1.8" evidence="3"/>
<name>G7LDI4_MEDTR</name>
<dbReference type="EnsemblPlants" id="AET01318">
    <property type="protein sequence ID" value="AET01318"/>
    <property type="gene ID" value="MTR_8g011140"/>
</dbReference>
<reference evidence="5 7" key="1">
    <citation type="journal article" date="2011" name="Nature">
        <title>The Medicago genome provides insight into the evolution of rhizobial symbioses.</title>
        <authorList>
            <person name="Young N.D."/>
            <person name="Debelle F."/>
            <person name="Oldroyd G.E."/>
            <person name="Geurts R."/>
            <person name="Cannon S.B."/>
            <person name="Udvardi M.K."/>
            <person name="Benedito V.A."/>
            <person name="Mayer K.F."/>
            <person name="Gouzy J."/>
            <person name="Schoof H."/>
            <person name="Van de Peer Y."/>
            <person name="Proost S."/>
            <person name="Cook D.R."/>
            <person name="Meyers B.C."/>
            <person name="Spannagl M."/>
            <person name="Cheung F."/>
            <person name="De Mita S."/>
            <person name="Krishnakumar V."/>
            <person name="Gundlach H."/>
            <person name="Zhou S."/>
            <person name="Mudge J."/>
            <person name="Bharti A.K."/>
            <person name="Murray J.D."/>
            <person name="Naoumkina M.A."/>
            <person name="Rosen B."/>
            <person name="Silverstein K.A."/>
            <person name="Tang H."/>
            <person name="Rombauts S."/>
            <person name="Zhao P.X."/>
            <person name="Zhou P."/>
            <person name="Barbe V."/>
            <person name="Bardou P."/>
            <person name="Bechner M."/>
            <person name="Bellec A."/>
            <person name="Berger A."/>
            <person name="Berges H."/>
            <person name="Bidwell S."/>
            <person name="Bisseling T."/>
            <person name="Choisne N."/>
            <person name="Couloux A."/>
            <person name="Denny R."/>
            <person name="Deshpande S."/>
            <person name="Dai X."/>
            <person name="Doyle J.J."/>
            <person name="Dudez A.M."/>
            <person name="Farmer A.D."/>
            <person name="Fouteau S."/>
            <person name="Franken C."/>
            <person name="Gibelin C."/>
            <person name="Gish J."/>
            <person name="Goldstein S."/>
            <person name="Gonzalez A.J."/>
            <person name="Green P.J."/>
            <person name="Hallab A."/>
            <person name="Hartog M."/>
            <person name="Hua A."/>
            <person name="Humphray S.J."/>
            <person name="Jeong D.H."/>
            <person name="Jing Y."/>
            <person name="Jocker A."/>
            <person name="Kenton S.M."/>
            <person name="Kim D.J."/>
            <person name="Klee K."/>
            <person name="Lai H."/>
            <person name="Lang C."/>
            <person name="Lin S."/>
            <person name="Macmil S.L."/>
            <person name="Magdelenat G."/>
            <person name="Matthews L."/>
            <person name="McCorrison J."/>
            <person name="Monaghan E.L."/>
            <person name="Mun J.H."/>
            <person name="Najar F.Z."/>
            <person name="Nicholson C."/>
            <person name="Noirot C."/>
            <person name="O'Bleness M."/>
            <person name="Paule C.R."/>
            <person name="Poulain J."/>
            <person name="Prion F."/>
            <person name="Qin B."/>
            <person name="Qu C."/>
            <person name="Retzel E.F."/>
            <person name="Riddle C."/>
            <person name="Sallet E."/>
            <person name="Samain S."/>
            <person name="Samson N."/>
            <person name="Sanders I."/>
            <person name="Saurat O."/>
            <person name="Scarpelli C."/>
            <person name="Schiex T."/>
            <person name="Segurens B."/>
            <person name="Severin A.J."/>
            <person name="Sherrier D.J."/>
            <person name="Shi R."/>
            <person name="Sims S."/>
            <person name="Singer S.R."/>
            <person name="Sinharoy S."/>
            <person name="Sterck L."/>
            <person name="Viollet A."/>
            <person name="Wang B.B."/>
            <person name="Wang K."/>
            <person name="Wang M."/>
            <person name="Wang X."/>
            <person name="Warfsmann J."/>
            <person name="Weissenbach J."/>
            <person name="White D.D."/>
            <person name="White J.D."/>
            <person name="Wiley G.B."/>
            <person name="Wincker P."/>
            <person name="Xing Y."/>
            <person name="Yang L."/>
            <person name="Yao Z."/>
            <person name="Ying F."/>
            <person name="Zhai J."/>
            <person name="Zhou L."/>
            <person name="Zuber A."/>
            <person name="Denarie J."/>
            <person name="Dixon R.A."/>
            <person name="May G.D."/>
            <person name="Schwartz D.C."/>
            <person name="Rogers J."/>
            <person name="Quetier F."/>
            <person name="Town C.D."/>
            <person name="Roe B.A."/>
        </authorList>
    </citation>
    <scope>NUCLEOTIDE SEQUENCE [LARGE SCALE GENOMIC DNA]</scope>
    <source>
        <strain evidence="5">A17</strain>
        <strain evidence="6 7">cv. Jemalong A17</strain>
    </source>
</reference>